<dbReference type="Proteomes" id="UP001374584">
    <property type="component" value="Unassembled WGS sequence"/>
</dbReference>
<gene>
    <name evidence="2" type="ORF">VNO80_10581</name>
</gene>
<dbReference type="AlphaFoldDB" id="A0AAN9RER6"/>
<comment type="caution">
    <text evidence="2">The sequence shown here is derived from an EMBL/GenBank/DDBJ whole genome shotgun (WGS) entry which is preliminary data.</text>
</comment>
<dbReference type="EMBL" id="JAYMYR010000004">
    <property type="protein sequence ID" value="KAK7368554.1"/>
    <property type="molecule type" value="Genomic_DNA"/>
</dbReference>
<keyword evidence="3" id="KW-1185">Reference proteome</keyword>
<evidence type="ECO:0000256" key="1">
    <source>
        <dbReference type="SAM" id="MobiDB-lite"/>
    </source>
</evidence>
<reference evidence="2 3" key="1">
    <citation type="submission" date="2024-01" db="EMBL/GenBank/DDBJ databases">
        <title>The genomes of 5 underutilized Papilionoideae crops provide insights into root nodulation and disease resistanc.</title>
        <authorList>
            <person name="Jiang F."/>
        </authorList>
    </citation>
    <scope>NUCLEOTIDE SEQUENCE [LARGE SCALE GENOMIC DNA]</scope>
    <source>
        <strain evidence="2">JINMINGXINNONG_FW02</strain>
        <tissue evidence="2">Leaves</tissue>
    </source>
</reference>
<evidence type="ECO:0000313" key="3">
    <source>
        <dbReference type="Proteomes" id="UP001374584"/>
    </source>
</evidence>
<accession>A0AAN9RER6</accession>
<evidence type="ECO:0000313" key="2">
    <source>
        <dbReference type="EMBL" id="KAK7368554.1"/>
    </source>
</evidence>
<protein>
    <submittedName>
        <fullName evidence="2">Uncharacterized protein</fullName>
    </submittedName>
</protein>
<sequence>MDGPMRMLRNSPPKRKASKGYSVFHNKETVFNTFFVNSISSPGTNRPYITSTSTSKPNYTKKLVVEQEIESSVKSKANIEARAKAKAKVDAKVPTLVEDLAKVHTHKKFNPSP</sequence>
<feature type="region of interest" description="Disordered" evidence="1">
    <location>
        <begin position="1"/>
        <end position="20"/>
    </location>
</feature>
<name>A0AAN9RER6_PHACN</name>
<proteinExistence type="predicted"/>
<organism evidence="2 3">
    <name type="scientific">Phaseolus coccineus</name>
    <name type="common">Scarlet runner bean</name>
    <name type="synonym">Phaseolus multiflorus</name>
    <dbReference type="NCBI Taxonomy" id="3886"/>
    <lineage>
        <taxon>Eukaryota</taxon>
        <taxon>Viridiplantae</taxon>
        <taxon>Streptophyta</taxon>
        <taxon>Embryophyta</taxon>
        <taxon>Tracheophyta</taxon>
        <taxon>Spermatophyta</taxon>
        <taxon>Magnoliopsida</taxon>
        <taxon>eudicotyledons</taxon>
        <taxon>Gunneridae</taxon>
        <taxon>Pentapetalae</taxon>
        <taxon>rosids</taxon>
        <taxon>fabids</taxon>
        <taxon>Fabales</taxon>
        <taxon>Fabaceae</taxon>
        <taxon>Papilionoideae</taxon>
        <taxon>50 kb inversion clade</taxon>
        <taxon>NPAAA clade</taxon>
        <taxon>indigoferoid/millettioid clade</taxon>
        <taxon>Phaseoleae</taxon>
        <taxon>Phaseolus</taxon>
    </lineage>
</organism>